<dbReference type="AlphaFoldDB" id="A0A9P4IYI2"/>
<reference evidence="3" key="1">
    <citation type="journal article" date="2020" name="Stud. Mycol.">
        <title>101 Dothideomycetes genomes: a test case for predicting lifestyles and emergence of pathogens.</title>
        <authorList>
            <person name="Haridas S."/>
            <person name="Albert R."/>
            <person name="Binder M."/>
            <person name="Bloem J."/>
            <person name="Labutti K."/>
            <person name="Salamov A."/>
            <person name="Andreopoulos B."/>
            <person name="Baker S."/>
            <person name="Barry K."/>
            <person name="Bills G."/>
            <person name="Bluhm B."/>
            <person name="Cannon C."/>
            <person name="Castanera R."/>
            <person name="Culley D."/>
            <person name="Daum C."/>
            <person name="Ezra D."/>
            <person name="Gonzalez J."/>
            <person name="Henrissat B."/>
            <person name="Kuo A."/>
            <person name="Liang C."/>
            <person name="Lipzen A."/>
            <person name="Lutzoni F."/>
            <person name="Magnuson J."/>
            <person name="Mondo S."/>
            <person name="Nolan M."/>
            <person name="Ohm R."/>
            <person name="Pangilinan J."/>
            <person name="Park H.-J."/>
            <person name="Ramirez L."/>
            <person name="Alfaro M."/>
            <person name="Sun H."/>
            <person name="Tritt A."/>
            <person name="Yoshinaga Y."/>
            <person name="Zwiers L.-H."/>
            <person name="Turgeon B."/>
            <person name="Goodwin S."/>
            <person name="Spatafora J."/>
            <person name="Crous P."/>
            <person name="Grigoriev I."/>
        </authorList>
    </citation>
    <scope>NUCLEOTIDE SEQUENCE</scope>
    <source>
        <strain evidence="3">CBS 260.36</strain>
    </source>
</reference>
<evidence type="ECO:0000313" key="3">
    <source>
        <dbReference type="EMBL" id="KAF2150167.1"/>
    </source>
</evidence>
<dbReference type="InterPro" id="IPR002575">
    <property type="entry name" value="Aminoglycoside_PTrfase"/>
</dbReference>
<name>A0A9P4IYI2_9PEZI</name>
<evidence type="ECO:0000259" key="2">
    <source>
        <dbReference type="Pfam" id="PF01636"/>
    </source>
</evidence>
<dbReference type="OrthoDB" id="10003767at2759"/>
<comment type="caution">
    <text evidence="3">The sequence shown here is derived from an EMBL/GenBank/DDBJ whole genome shotgun (WGS) entry which is preliminary data.</text>
</comment>
<evidence type="ECO:0000256" key="1">
    <source>
        <dbReference type="SAM" id="MobiDB-lite"/>
    </source>
</evidence>
<dbReference type="Gene3D" id="3.90.1200.10">
    <property type="match status" value="1"/>
</dbReference>
<dbReference type="Proteomes" id="UP000799439">
    <property type="component" value="Unassembled WGS sequence"/>
</dbReference>
<dbReference type="PANTHER" id="PTHR21310">
    <property type="entry name" value="AMINOGLYCOSIDE PHOSPHOTRANSFERASE-RELATED-RELATED"/>
    <property type="match status" value="1"/>
</dbReference>
<feature type="domain" description="Aminoglycoside phosphotransferase" evidence="2">
    <location>
        <begin position="99"/>
        <end position="306"/>
    </location>
</feature>
<proteinExistence type="predicted"/>
<dbReference type="EMBL" id="ML996090">
    <property type="protein sequence ID" value="KAF2150167.1"/>
    <property type="molecule type" value="Genomic_DNA"/>
</dbReference>
<dbReference type="InterPro" id="IPR051678">
    <property type="entry name" value="AGP_Transferase"/>
</dbReference>
<dbReference type="Pfam" id="PF01636">
    <property type="entry name" value="APH"/>
    <property type="match status" value="1"/>
</dbReference>
<dbReference type="PANTHER" id="PTHR21310:SF56">
    <property type="entry name" value="AMINOGLYCOSIDE PHOSPHOTRANSFERASE DOMAIN-CONTAINING PROTEIN"/>
    <property type="match status" value="1"/>
</dbReference>
<gene>
    <name evidence="3" type="ORF">K461DRAFT_296543</name>
</gene>
<feature type="region of interest" description="Disordered" evidence="1">
    <location>
        <begin position="25"/>
        <end position="48"/>
    </location>
</feature>
<dbReference type="InterPro" id="IPR011009">
    <property type="entry name" value="Kinase-like_dom_sf"/>
</dbReference>
<organism evidence="3 4">
    <name type="scientific">Myriangium duriaei CBS 260.36</name>
    <dbReference type="NCBI Taxonomy" id="1168546"/>
    <lineage>
        <taxon>Eukaryota</taxon>
        <taxon>Fungi</taxon>
        <taxon>Dikarya</taxon>
        <taxon>Ascomycota</taxon>
        <taxon>Pezizomycotina</taxon>
        <taxon>Dothideomycetes</taxon>
        <taxon>Dothideomycetidae</taxon>
        <taxon>Myriangiales</taxon>
        <taxon>Myriangiaceae</taxon>
        <taxon>Myriangium</taxon>
    </lineage>
</organism>
<evidence type="ECO:0000313" key="4">
    <source>
        <dbReference type="Proteomes" id="UP000799439"/>
    </source>
</evidence>
<accession>A0A9P4IYI2</accession>
<sequence>MKGTTSPNFLLSTTTPPSRNMMCFSTSSTSSTPSHQTTFTPASSLESNGETLERSIRGKLPALFKSLSLDVSTVELLGEGSSYIAFVFVNTQATGDLPAGSFVIRVPFYDWTTSEMLDEATILNLLKKFPIHTPNFCLLDVGTENQLSKPYTISHRVPGEQVAGILAEINMVNWFSIGKAVCDQMVQMNSITFNEAGKLESDSKTTIGSLSILPYQNQKLEGSVADWLRQLISIQLKAKQKFLQDGGHTKWFLFKVIDHLEKLGYFQCQNAEKIVLVHGDFHGGNIMAEQTKGIWNLNVIDWGSAHALPQCLASRSVEFFWSDKADDDAELAGRWNGNIDFIPDEYMEDLPDAEAALKTHLDAYMTQLIPTYMEDTYGAGRWARRVAKFALQGWKDNRDWAMLDWMKEQWEKDMGEKVMADDDDVELLVRQGRYHVDDEVTRPGFFDISTDDAIVEATPGTQMSAESVSSAGSSMIVPETRPRRWKLLKWFGMFRKR</sequence>
<protein>
    <recommendedName>
        <fullName evidence="2">Aminoglycoside phosphotransferase domain-containing protein</fullName>
    </recommendedName>
</protein>
<dbReference type="SUPFAM" id="SSF56112">
    <property type="entry name" value="Protein kinase-like (PK-like)"/>
    <property type="match status" value="1"/>
</dbReference>
<keyword evidence="4" id="KW-1185">Reference proteome</keyword>
<feature type="compositionally biased region" description="Low complexity" evidence="1">
    <location>
        <begin position="25"/>
        <end position="40"/>
    </location>
</feature>